<dbReference type="AlphaFoldDB" id="A0ABC8J5Y8"/>
<dbReference type="EMBL" id="CAKOAT010080710">
    <property type="protein sequence ID" value="CAH8314192.1"/>
    <property type="molecule type" value="Genomic_DNA"/>
</dbReference>
<dbReference type="Proteomes" id="UP001642260">
    <property type="component" value="Unassembled WGS sequence"/>
</dbReference>
<organism evidence="2 3">
    <name type="scientific">Eruca vesicaria subsp. sativa</name>
    <name type="common">Garden rocket</name>
    <name type="synonym">Eruca sativa</name>
    <dbReference type="NCBI Taxonomy" id="29727"/>
    <lineage>
        <taxon>Eukaryota</taxon>
        <taxon>Viridiplantae</taxon>
        <taxon>Streptophyta</taxon>
        <taxon>Embryophyta</taxon>
        <taxon>Tracheophyta</taxon>
        <taxon>Spermatophyta</taxon>
        <taxon>Magnoliopsida</taxon>
        <taxon>eudicotyledons</taxon>
        <taxon>Gunneridae</taxon>
        <taxon>Pentapetalae</taxon>
        <taxon>rosids</taxon>
        <taxon>malvids</taxon>
        <taxon>Brassicales</taxon>
        <taxon>Brassicaceae</taxon>
        <taxon>Brassiceae</taxon>
        <taxon>Eruca</taxon>
    </lineage>
</organism>
<keyword evidence="1" id="KW-0812">Transmembrane</keyword>
<keyword evidence="3" id="KW-1185">Reference proteome</keyword>
<keyword evidence="1" id="KW-0472">Membrane</keyword>
<keyword evidence="1" id="KW-1133">Transmembrane helix</keyword>
<proteinExistence type="predicted"/>
<comment type="caution">
    <text evidence="2">The sequence shown here is derived from an EMBL/GenBank/DDBJ whole genome shotgun (WGS) entry which is preliminary data.</text>
</comment>
<sequence length="101" mass="11671">MEEELKVYAPMQDISKLNSGLTKFMGIFTTFLVAGLFHELLMLYTTRVTPSGDITLLYMLHGIYTAWEMVAKLTPFGWRWAVRIAMAFMAVTIGWHYFPQI</sequence>
<evidence type="ECO:0000256" key="1">
    <source>
        <dbReference type="SAM" id="Phobius"/>
    </source>
</evidence>
<dbReference type="PANTHER" id="PTHR31595">
    <property type="entry name" value="LONG-CHAIN-ALCOHOL O-FATTY-ACYLTRANSFERASE 3-RELATED"/>
    <property type="match status" value="1"/>
</dbReference>
<gene>
    <name evidence="2" type="ORF">ERUC_LOCUS7096</name>
</gene>
<accession>A0ABC8J5Y8</accession>
<protein>
    <submittedName>
        <fullName evidence="2">Uncharacterized protein</fullName>
    </submittedName>
</protein>
<dbReference type="PANTHER" id="PTHR31595:SF41">
    <property type="entry name" value="LONG-CHAIN-ALCOHOL O-FATTY-ACYLTRANSFERASE 10-RELATED"/>
    <property type="match status" value="1"/>
</dbReference>
<evidence type="ECO:0000313" key="2">
    <source>
        <dbReference type="EMBL" id="CAH8314192.1"/>
    </source>
</evidence>
<dbReference type="InterPro" id="IPR044851">
    <property type="entry name" value="Wax_synthase"/>
</dbReference>
<feature type="transmembrane region" description="Helical" evidence="1">
    <location>
        <begin position="80"/>
        <end position="98"/>
    </location>
</feature>
<name>A0ABC8J5Y8_ERUVS</name>
<reference evidence="2 3" key="1">
    <citation type="submission" date="2022-03" db="EMBL/GenBank/DDBJ databases">
        <authorList>
            <person name="Macdonald S."/>
            <person name="Ahmed S."/>
            <person name="Newling K."/>
        </authorList>
    </citation>
    <scope>NUCLEOTIDE SEQUENCE [LARGE SCALE GENOMIC DNA]</scope>
</reference>
<evidence type="ECO:0000313" key="3">
    <source>
        <dbReference type="Proteomes" id="UP001642260"/>
    </source>
</evidence>
<feature type="transmembrane region" description="Helical" evidence="1">
    <location>
        <begin position="24"/>
        <end position="44"/>
    </location>
</feature>